<evidence type="ECO:0000313" key="3">
    <source>
        <dbReference type="EMBL" id="SIS01011.1"/>
    </source>
</evidence>
<evidence type="ECO:0000256" key="1">
    <source>
        <dbReference type="SAM" id="MobiDB-lite"/>
    </source>
</evidence>
<accession>A0A1N7FL06</accession>
<dbReference type="AlphaFoldDB" id="A0A1N7FL06"/>
<feature type="compositionally biased region" description="Acidic residues" evidence="1">
    <location>
        <begin position="117"/>
        <end position="128"/>
    </location>
</feature>
<name>A0A1N7FL06_9NOCA</name>
<evidence type="ECO:0000259" key="2">
    <source>
        <dbReference type="Pfam" id="PF18970"/>
    </source>
</evidence>
<feature type="compositionally biased region" description="Basic and acidic residues" evidence="1">
    <location>
        <begin position="136"/>
        <end position="152"/>
    </location>
</feature>
<organism evidence="3 4">
    <name type="scientific">Williamsia sterculiae</name>
    <dbReference type="NCBI Taxonomy" id="1344003"/>
    <lineage>
        <taxon>Bacteria</taxon>
        <taxon>Bacillati</taxon>
        <taxon>Actinomycetota</taxon>
        <taxon>Actinomycetes</taxon>
        <taxon>Mycobacteriales</taxon>
        <taxon>Nocardiaceae</taxon>
        <taxon>Williamsia</taxon>
    </lineage>
</organism>
<dbReference type="STRING" id="1344003.SAMN05445060_2160"/>
<sequence length="176" mass="19127">MWSAVDGRGTFEDMKDDIESTPEGSDGEYSLDQDDQLTEEDTLIDRGVDDFLDEGYTPPDRAPSATSQYGLTAEEQRQGETIDQYLAEEEPDPAAQVSFDLDDEPGSSGEDWRSDEADSDPEFPENDEVGGTRAGRLIDPEEGQRHLEHEQLADDAGIDGGAASAEEAAVHVVDEG</sequence>
<evidence type="ECO:0000313" key="4">
    <source>
        <dbReference type="Proteomes" id="UP000186218"/>
    </source>
</evidence>
<dbReference type="Proteomes" id="UP000186218">
    <property type="component" value="Unassembled WGS sequence"/>
</dbReference>
<proteinExistence type="predicted"/>
<feature type="region of interest" description="Disordered" evidence="1">
    <location>
        <begin position="1"/>
        <end position="176"/>
    </location>
</feature>
<keyword evidence="4" id="KW-1185">Reference proteome</keyword>
<feature type="compositionally biased region" description="Acidic residues" evidence="1">
    <location>
        <begin position="14"/>
        <end position="42"/>
    </location>
</feature>
<dbReference type="InterPro" id="IPR043763">
    <property type="entry name" value="DUF5709"/>
</dbReference>
<dbReference type="EMBL" id="FTNT01000005">
    <property type="protein sequence ID" value="SIS01011.1"/>
    <property type="molecule type" value="Genomic_DNA"/>
</dbReference>
<protein>
    <recommendedName>
        <fullName evidence="2">DUF5709 domain-containing protein</fullName>
    </recommendedName>
</protein>
<feature type="domain" description="DUF5709" evidence="2">
    <location>
        <begin position="128"/>
        <end position="175"/>
    </location>
</feature>
<dbReference type="Pfam" id="PF18970">
    <property type="entry name" value="DUF5709"/>
    <property type="match status" value="1"/>
</dbReference>
<gene>
    <name evidence="3" type="ORF">SAMN05445060_2160</name>
</gene>
<reference evidence="3 4" key="1">
    <citation type="submission" date="2017-01" db="EMBL/GenBank/DDBJ databases">
        <authorList>
            <person name="Mah S.A."/>
            <person name="Swanson W.J."/>
            <person name="Moy G.W."/>
            <person name="Vacquier V.D."/>
        </authorList>
    </citation>
    <scope>NUCLEOTIDE SEQUENCE [LARGE SCALE GENOMIC DNA]</scope>
    <source>
        <strain evidence="3 4">CPCC 203464</strain>
    </source>
</reference>